<protein>
    <submittedName>
        <fullName evidence="1">Uncharacterized protein</fullName>
    </submittedName>
</protein>
<reference evidence="1 2" key="1">
    <citation type="submission" date="2024-01" db="EMBL/GenBank/DDBJ databases">
        <title>The diversity of rhizobia nodulating Mimosa spp. in eleven states of Brazil covering several biomes is determined by host plant, location, and edaphic factors.</title>
        <authorList>
            <person name="Rouws L."/>
            <person name="Barauna A."/>
            <person name="Beukes C."/>
            <person name="De Faria S.M."/>
            <person name="Gross E."/>
            <person name="Dos Reis Junior F.B."/>
            <person name="Simon M."/>
            <person name="Maluk M."/>
            <person name="Odee D.W."/>
            <person name="Kenicer G."/>
            <person name="Young J.P.W."/>
            <person name="Reis V.M."/>
            <person name="Zilli J."/>
            <person name="James E.K."/>
        </authorList>
    </citation>
    <scope>NUCLEOTIDE SEQUENCE [LARGE SCALE GENOMIC DNA]</scope>
    <source>
        <strain evidence="1 2">JPY77</strain>
    </source>
</reference>
<gene>
    <name evidence="1" type="ORF">V4C55_13310</name>
</gene>
<evidence type="ECO:0000313" key="2">
    <source>
        <dbReference type="Proteomes" id="UP001494588"/>
    </source>
</evidence>
<accession>A0ABU9QB69</accession>
<comment type="caution">
    <text evidence="1">The sequence shown here is derived from an EMBL/GenBank/DDBJ whole genome shotgun (WGS) entry which is preliminary data.</text>
</comment>
<dbReference type="RefSeq" id="WP_201650509.1">
    <property type="nucleotide sequence ID" value="NZ_CAJHCS010000008.1"/>
</dbReference>
<sequence>MEEVVKSDQHLRAIFRSFRDARDARRSLLESGFLPYPMQLFLFPLAHSADRGSDLLQEHESDRAEYAGHGEQIAIFHENWYSVPSSECSVRSTAPRDGHTLLVVMSPPPLMVRRICDRLKDYGAFAICPPASRWRLCNSS</sequence>
<keyword evidence="2" id="KW-1185">Reference proteome</keyword>
<proteinExistence type="predicted"/>
<name>A0ABU9QB69_9BURK</name>
<evidence type="ECO:0000313" key="1">
    <source>
        <dbReference type="EMBL" id="MEM5286693.1"/>
    </source>
</evidence>
<dbReference type="Proteomes" id="UP001494588">
    <property type="component" value="Unassembled WGS sequence"/>
</dbReference>
<dbReference type="EMBL" id="JAZHGC010000009">
    <property type="protein sequence ID" value="MEM5286693.1"/>
    <property type="molecule type" value="Genomic_DNA"/>
</dbReference>
<organism evidence="1 2">
    <name type="scientific">Paraburkholderia sabiae</name>
    <dbReference type="NCBI Taxonomy" id="273251"/>
    <lineage>
        <taxon>Bacteria</taxon>
        <taxon>Pseudomonadati</taxon>
        <taxon>Pseudomonadota</taxon>
        <taxon>Betaproteobacteria</taxon>
        <taxon>Burkholderiales</taxon>
        <taxon>Burkholderiaceae</taxon>
        <taxon>Paraburkholderia</taxon>
    </lineage>
</organism>